<sequence>MKDMEGEIDMPQTNKGRLKIITVLAIPAVIENFFQTILGFVDTYFVSKIGLAEVSAVGVTNAVLAIYFALFMAIGVAANVRIANFLGANLPEKARHISQQSIVLATILGILTGIITWIFAEPLLKLMGIEAEVLEAGALYFRIVGIPSIVMSFMFVLSAILRGAGDTKSPMKVSIVINIVNAILDYVLIFGFLFIPEMGIVGAGIATVISRLIGSIALFYYVNKTETLTFRRDYWSIDKTHLMELTTLGAPAAGERLVMRAGQIVYFGFVVALGTNAFAAHQIAGNVEVFSYMIGYGFATAATILVGQQIGAGNLKEAKHYARLSTYLTVGAMTLLGALLFFLGDWAGSLFTEEQQVIDDIGTALKISGIFQPFLAVLMVLTGAFQGANNTKFPMYLTGFGMWAVRTVLVYLLGIKLGWGLAGVWIAIGADIAFRAIVLVIQFKRGKWMALEKAPDPESHCHPQTTKENMSACANNY</sequence>
<feature type="transmembrane region" description="Helical" evidence="13">
    <location>
        <begin position="140"/>
        <end position="161"/>
    </location>
</feature>
<comment type="caution">
    <text evidence="14">The sequence shown here is derived from an EMBL/GenBank/DDBJ whole genome shotgun (WGS) entry which is preliminary data.</text>
</comment>
<feature type="transmembrane region" description="Helical" evidence="13">
    <location>
        <begin position="419"/>
        <end position="441"/>
    </location>
</feature>
<comment type="subcellular location">
    <subcellularLocation>
        <location evidence="2">Cell membrane</location>
        <topology evidence="2">Multi-pass membrane protein</topology>
    </subcellularLocation>
</comment>
<keyword evidence="7" id="KW-1003">Cell membrane</keyword>
<keyword evidence="8 13" id="KW-0812">Transmembrane</keyword>
<feature type="transmembrane region" description="Helical" evidence="13">
    <location>
        <begin position="393"/>
        <end position="413"/>
    </location>
</feature>
<dbReference type="CDD" id="cd13137">
    <property type="entry name" value="MATE_NorM_like"/>
    <property type="match status" value="1"/>
</dbReference>
<name>A0ABU0FXR2_9BACI</name>
<evidence type="ECO:0000256" key="9">
    <source>
        <dbReference type="ARBA" id="ARBA00022989"/>
    </source>
</evidence>
<keyword evidence="11 13" id="KW-0472">Membrane</keyword>
<dbReference type="EMBL" id="JAUSUN010000019">
    <property type="protein sequence ID" value="MDQ0414718.1"/>
    <property type="molecule type" value="Genomic_DNA"/>
</dbReference>
<evidence type="ECO:0000256" key="6">
    <source>
        <dbReference type="ARBA" id="ARBA00022449"/>
    </source>
</evidence>
<organism evidence="14 15">
    <name type="scientific">Mesobacillus stamsii</name>
    <dbReference type="NCBI Taxonomy" id="225347"/>
    <lineage>
        <taxon>Bacteria</taxon>
        <taxon>Bacillati</taxon>
        <taxon>Bacillota</taxon>
        <taxon>Bacilli</taxon>
        <taxon>Bacillales</taxon>
        <taxon>Bacillaceae</taxon>
        <taxon>Mesobacillus</taxon>
    </lineage>
</organism>
<comment type="similarity">
    <text evidence="3">Belongs to the multi antimicrobial extrusion (MATE) (TC 2.A.66.1) family.</text>
</comment>
<evidence type="ECO:0000256" key="8">
    <source>
        <dbReference type="ARBA" id="ARBA00022692"/>
    </source>
</evidence>
<evidence type="ECO:0000313" key="14">
    <source>
        <dbReference type="EMBL" id="MDQ0414718.1"/>
    </source>
</evidence>
<evidence type="ECO:0000256" key="13">
    <source>
        <dbReference type="SAM" id="Phobius"/>
    </source>
</evidence>
<keyword evidence="15" id="KW-1185">Reference proteome</keyword>
<reference evidence="14 15" key="1">
    <citation type="submission" date="2023-07" db="EMBL/GenBank/DDBJ databases">
        <title>Genomic Encyclopedia of Type Strains, Phase IV (KMG-IV): sequencing the most valuable type-strain genomes for metagenomic binning, comparative biology and taxonomic classification.</title>
        <authorList>
            <person name="Goeker M."/>
        </authorList>
    </citation>
    <scope>NUCLEOTIDE SEQUENCE [LARGE SCALE GENOMIC DNA]</scope>
    <source>
        <strain evidence="14 15">DSM 19598</strain>
    </source>
</reference>
<dbReference type="InterPro" id="IPR050222">
    <property type="entry name" value="MATE_MdtK"/>
</dbReference>
<feature type="transmembrane region" description="Helical" evidence="13">
    <location>
        <begin position="290"/>
        <end position="312"/>
    </location>
</feature>
<feature type="transmembrane region" description="Helical" evidence="13">
    <location>
        <begin position="20"/>
        <end position="41"/>
    </location>
</feature>
<dbReference type="InterPro" id="IPR002528">
    <property type="entry name" value="MATE_fam"/>
</dbReference>
<keyword evidence="10" id="KW-0406">Ion transport</keyword>
<feature type="transmembrane region" description="Helical" evidence="13">
    <location>
        <begin position="61"/>
        <end position="80"/>
    </location>
</feature>
<evidence type="ECO:0000256" key="4">
    <source>
        <dbReference type="ARBA" id="ARBA00020268"/>
    </source>
</evidence>
<feature type="transmembrane region" description="Helical" evidence="13">
    <location>
        <begin position="173"/>
        <end position="195"/>
    </location>
</feature>
<feature type="transmembrane region" description="Helical" evidence="13">
    <location>
        <begin position="101"/>
        <end position="120"/>
    </location>
</feature>
<evidence type="ECO:0000256" key="1">
    <source>
        <dbReference type="ARBA" id="ARBA00003408"/>
    </source>
</evidence>
<dbReference type="InterPro" id="IPR048279">
    <property type="entry name" value="MdtK-like"/>
</dbReference>
<evidence type="ECO:0000256" key="5">
    <source>
        <dbReference type="ARBA" id="ARBA00022448"/>
    </source>
</evidence>
<evidence type="ECO:0000313" key="15">
    <source>
        <dbReference type="Proteomes" id="UP001242313"/>
    </source>
</evidence>
<accession>A0ABU0FXR2</accession>
<evidence type="ECO:0000256" key="10">
    <source>
        <dbReference type="ARBA" id="ARBA00023065"/>
    </source>
</evidence>
<comment type="function">
    <text evidence="1">Multidrug efflux pump.</text>
</comment>
<dbReference type="PIRSF" id="PIRSF006603">
    <property type="entry name" value="DinF"/>
    <property type="match status" value="1"/>
</dbReference>
<keyword evidence="6" id="KW-0050">Antiport</keyword>
<proteinExistence type="inferred from homology"/>
<dbReference type="Pfam" id="PF01554">
    <property type="entry name" value="MatE"/>
    <property type="match status" value="2"/>
</dbReference>
<dbReference type="Proteomes" id="UP001242313">
    <property type="component" value="Unassembled WGS sequence"/>
</dbReference>
<keyword evidence="5" id="KW-0813">Transport</keyword>
<dbReference type="NCBIfam" id="TIGR00797">
    <property type="entry name" value="matE"/>
    <property type="match status" value="1"/>
</dbReference>
<evidence type="ECO:0000256" key="3">
    <source>
        <dbReference type="ARBA" id="ARBA00010199"/>
    </source>
</evidence>
<feature type="transmembrane region" description="Helical" evidence="13">
    <location>
        <begin position="201"/>
        <end position="222"/>
    </location>
</feature>
<evidence type="ECO:0000256" key="12">
    <source>
        <dbReference type="ARBA" id="ARBA00031636"/>
    </source>
</evidence>
<keyword evidence="9 13" id="KW-1133">Transmembrane helix</keyword>
<evidence type="ECO:0000256" key="7">
    <source>
        <dbReference type="ARBA" id="ARBA00022475"/>
    </source>
</evidence>
<evidence type="ECO:0000256" key="11">
    <source>
        <dbReference type="ARBA" id="ARBA00023136"/>
    </source>
</evidence>
<dbReference type="PANTHER" id="PTHR43298:SF2">
    <property type="entry name" value="FMN_FAD EXPORTER YEEO-RELATED"/>
    <property type="match status" value="1"/>
</dbReference>
<feature type="transmembrane region" description="Helical" evidence="13">
    <location>
        <begin position="324"/>
        <end position="343"/>
    </location>
</feature>
<gene>
    <name evidence="14" type="ORF">J2S25_002928</name>
</gene>
<dbReference type="PANTHER" id="PTHR43298">
    <property type="entry name" value="MULTIDRUG RESISTANCE PROTEIN NORM-RELATED"/>
    <property type="match status" value="1"/>
</dbReference>
<feature type="transmembrane region" description="Helical" evidence="13">
    <location>
        <begin position="363"/>
        <end position="381"/>
    </location>
</feature>
<protein>
    <recommendedName>
        <fullName evidence="4">Probable multidrug resistance protein NorM</fullName>
    </recommendedName>
    <alternativeName>
        <fullName evidence="12">Multidrug-efflux transporter</fullName>
    </alternativeName>
</protein>
<feature type="transmembrane region" description="Helical" evidence="13">
    <location>
        <begin position="264"/>
        <end position="284"/>
    </location>
</feature>
<evidence type="ECO:0000256" key="2">
    <source>
        <dbReference type="ARBA" id="ARBA00004651"/>
    </source>
</evidence>